<dbReference type="InterPro" id="IPR008538">
    <property type="entry name" value="Uma2"/>
</dbReference>
<keyword evidence="3" id="KW-0255">Endonuclease</keyword>
<dbReference type="SUPFAM" id="SSF52980">
    <property type="entry name" value="Restriction endonuclease-like"/>
    <property type="match status" value="1"/>
</dbReference>
<reference evidence="3" key="1">
    <citation type="submission" date="2019-03" db="EMBL/GenBank/DDBJ databases">
        <title>Lake Tanganyika Metagenome-Assembled Genomes (MAGs).</title>
        <authorList>
            <person name="Tran P."/>
        </authorList>
    </citation>
    <scope>NUCLEOTIDE SEQUENCE</scope>
    <source>
        <strain evidence="3">K_DeepCast_65m_m2_066</strain>
    </source>
</reference>
<protein>
    <submittedName>
        <fullName evidence="3">Uma2 family endonuclease</fullName>
    </submittedName>
</protein>
<accession>A0A938B309</accession>
<name>A0A938B309_UNCTE</name>
<sequence>MALSTVASATDALVYPERDGKPMGETDVHIDAVIYLREALKYHFRTAPQIYVAGNLLLYYEEHNPAVSIAPDVMVVHGVPKHERRTYKLWEEGQPPSVVFEVTSRSSRVEDVGTKRAIYAMLGVQEYFIYDPFGEYLRPPLQGYRLEGDDYQHLAPTGVGQLTSHRLGLDLRLEAGRLRLVDATTGERLFTHEEAQNARQQAEARIAQAEARAAQEAAARQAAEAELQRLRALLDSQQREG</sequence>
<comment type="caution">
    <text evidence="3">The sequence shown here is derived from an EMBL/GenBank/DDBJ whole genome shotgun (WGS) entry which is preliminary data.</text>
</comment>
<organism evidence="3 4">
    <name type="scientific">Tectimicrobiota bacterium</name>
    <dbReference type="NCBI Taxonomy" id="2528274"/>
    <lineage>
        <taxon>Bacteria</taxon>
        <taxon>Pseudomonadati</taxon>
        <taxon>Nitrospinota/Tectimicrobiota group</taxon>
        <taxon>Candidatus Tectimicrobiota</taxon>
    </lineage>
</organism>
<dbReference type="InterPro" id="IPR011335">
    <property type="entry name" value="Restrct_endonuc-II-like"/>
</dbReference>
<dbReference type="CDD" id="cd06260">
    <property type="entry name" value="DUF820-like"/>
    <property type="match status" value="1"/>
</dbReference>
<dbReference type="Gene3D" id="3.90.1570.10">
    <property type="entry name" value="tt1808, chain A"/>
    <property type="match status" value="1"/>
</dbReference>
<evidence type="ECO:0000313" key="4">
    <source>
        <dbReference type="Proteomes" id="UP000712673"/>
    </source>
</evidence>
<feature type="domain" description="Putative restriction endonuclease" evidence="2">
    <location>
        <begin position="26"/>
        <end position="167"/>
    </location>
</feature>
<dbReference type="GO" id="GO:0004519">
    <property type="term" value="F:endonuclease activity"/>
    <property type="evidence" value="ECO:0007669"/>
    <property type="project" value="UniProtKB-KW"/>
</dbReference>
<keyword evidence="3" id="KW-0540">Nuclease</keyword>
<evidence type="ECO:0000256" key="1">
    <source>
        <dbReference type="SAM" id="Coils"/>
    </source>
</evidence>
<keyword evidence="3" id="KW-0378">Hydrolase</keyword>
<dbReference type="Proteomes" id="UP000712673">
    <property type="component" value="Unassembled WGS sequence"/>
</dbReference>
<dbReference type="AlphaFoldDB" id="A0A938B309"/>
<feature type="coiled-coil region" evidence="1">
    <location>
        <begin position="192"/>
        <end position="240"/>
    </location>
</feature>
<dbReference type="PANTHER" id="PTHR33352:SF2">
    <property type="entry name" value="SLL0995 PROTEIN"/>
    <property type="match status" value="1"/>
</dbReference>
<evidence type="ECO:0000313" key="3">
    <source>
        <dbReference type="EMBL" id="MBM3223305.1"/>
    </source>
</evidence>
<evidence type="ECO:0000259" key="2">
    <source>
        <dbReference type="Pfam" id="PF05685"/>
    </source>
</evidence>
<dbReference type="EMBL" id="VGLS01000124">
    <property type="protein sequence ID" value="MBM3223305.1"/>
    <property type="molecule type" value="Genomic_DNA"/>
</dbReference>
<keyword evidence="1" id="KW-0175">Coiled coil</keyword>
<proteinExistence type="predicted"/>
<dbReference type="Pfam" id="PF05685">
    <property type="entry name" value="Uma2"/>
    <property type="match status" value="1"/>
</dbReference>
<dbReference type="InterPro" id="IPR012296">
    <property type="entry name" value="Nuclease_put_TT1808"/>
</dbReference>
<dbReference type="PANTHER" id="PTHR33352">
    <property type="entry name" value="SLR1095 PROTEIN"/>
    <property type="match status" value="1"/>
</dbReference>
<gene>
    <name evidence="3" type="ORF">FJZ47_05820</name>
</gene>